<dbReference type="OrthoDB" id="9794050at2"/>
<evidence type="ECO:0000256" key="4">
    <source>
        <dbReference type="ARBA" id="ARBA00023172"/>
    </source>
</evidence>
<keyword evidence="4" id="KW-0233">DNA recombination</keyword>
<dbReference type="GO" id="GO:0003677">
    <property type="term" value="F:DNA binding"/>
    <property type="evidence" value="ECO:0007669"/>
    <property type="project" value="UniProtKB-KW"/>
</dbReference>
<gene>
    <name evidence="6" type="ORF">FXF36_01625</name>
</gene>
<proteinExistence type="inferred from homology"/>
<dbReference type="InterPro" id="IPR047952">
    <property type="entry name" value="Transpos_IS4"/>
</dbReference>
<dbReference type="EMBL" id="CP043028">
    <property type="protein sequence ID" value="QFJ53653.1"/>
    <property type="molecule type" value="Genomic_DNA"/>
</dbReference>
<evidence type="ECO:0000256" key="1">
    <source>
        <dbReference type="ARBA" id="ARBA00010075"/>
    </source>
</evidence>
<name>A0A5P6VLX2_PSEXY</name>
<evidence type="ECO:0000256" key="2">
    <source>
        <dbReference type="ARBA" id="ARBA00022578"/>
    </source>
</evidence>
<sequence length="440" mass="51679">MNYSVTVKNYLMSDIDAMASTPEAYALNPGKDFTRHRKISFKDLVLLPITMEAGTMRHELYKYFNYQEDTLSNSAYCQQRNKLAPETFKSLLQRFNSHFPPAPYKDKYQLMAADGCTFTFTRNPEDTISFYGPDGKSTKGFNQIHTVALYDLISRYYVNAKIQPIKKKNEFKALAELIDEYEHHDLMPIFIADRGFFAYNVFAHAIENKSFFLIRAKDKNMMRLTGSSIDELPDDLDISVTRILTRSASKKNRKQPDKPDAYRYICKAVRFDYLPEGSKDEYEITLRVLRFKITDPSYENIVTNLPVEEFSADDIKDLYNLRWGIETSFRELKHILGTGNFRSKKREYIEHEIWAKLILYNFCSVITQHVVFKRAKRKYEYQVNFTVAFNACHYFIRIKNGDSPPNIEGLIRQNILPIRPGRNYARQHRFQIPVSFAYRF</sequence>
<evidence type="ECO:0000313" key="6">
    <source>
        <dbReference type="EMBL" id="QFJ53653.1"/>
    </source>
</evidence>
<dbReference type="InterPro" id="IPR002559">
    <property type="entry name" value="Transposase_11"/>
</dbReference>
<dbReference type="AlphaFoldDB" id="A0A5P6VLX2"/>
<keyword evidence="2" id="KW-0815">Transposition</keyword>
<dbReference type="KEGG" id="pxv:FXF36_01625"/>
<dbReference type="Pfam" id="PF01609">
    <property type="entry name" value="DDE_Tnp_1"/>
    <property type="match status" value="1"/>
</dbReference>
<evidence type="ECO:0000313" key="7">
    <source>
        <dbReference type="Proteomes" id="UP000327030"/>
    </source>
</evidence>
<dbReference type="GO" id="GO:0006313">
    <property type="term" value="P:DNA transposition"/>
    <property type="evidence" value="ECO:0007669"/>
    <property type="project" value="InterPro"/>
</dbReference>
<dbReference type="GO" id="GO:0004803">
    <property type="term" value="F:transposase activity"/>
    <property type="evidence" value="ECO:0007669"/>
    <property type="project" value="InterPro"/>
</dbReference>
<protein>
    <submittedName>
        <fullName evidence="6">IS4 family transposase</fullName>
    </submittedName>
</protein>
<dbReference type="Gene3D" id="3.90.350.10">
    <property type="entry name" value="Transposase Inhibitor Protein From Tn5, Chain A, domain 1"/>
    <property type="match status" value="1"/>
</dbReference>
<dbReference type="PANTHER" id="PTHR33258:SF1">
    <property type="entry name" value="TRANSPOSASE INSL FOR INSERTION SEQUENCE ELEMENT IS186A-RELATED"/>
    <property type="match status" value="1"/>
</dbReference>
<reference evidence="7" key="1">
    <citation type="submission" date="2019-08" db="EMBL/GenBank/DDBJ databases">
        <title>Complete Genome Sequence of the Polysaccharide-Degrading Rumen Bacterium Pseudobutyrivibrio xylanivorans MA3014.</title>
        <authorList>
            <person name="Palevich N."/>
            <person name="Maclean P.H."/>
            <person name="Kelly W.J."/>
            <person name="Leahy S.C."/>
            <person name="Rakonjac J."/>
            <person name="Attwood G.T."/>
        </authorList>
    </citation>
    <scope>NUCLEOTIDE SEQUENCE [LARGE SCALE GENOMIC DNA]</scope>
    <source>
        <strain evidence="7">MA3014</strain>
    </source>
</reference>
<accession>A0A5P6VLX2</accession>
<dbReference type="InterPro" id="IPR012337">
    <property type="entry name" value="RNaseH-like_sf"/>
</dbReference>
<comment type="similarity">
    <text evidence="1">Belongs to the transposase 11 family.</text>
</comment>
<organism evidence="6 7">
    <name type="scientific">Pseudobutyrivibrio xylanivorans</name>
    <dbReference type="NCBI Taxonomy" id="185007"/>
    <lineage>
        <taxon>Bacteria</taxon>
        <taxon>Bacillati</taxon>
        <taxon>Bacillota</taxon>
        <taxon>Clostridia</taxon>
        <taxon>Lachnospirales</taxon>
        <taxon>Lachnospiraceae</taxon>
        <taxon>Pseudobutyrivibrio</taxon>
    </lineage>
</organism>
<feature type="domain" description="Transposase IS4-like" evidence="5">
    <location>
        <begin position="107"/>
        <end position="362"/>
    </location>
</feature>
<keyword evidence="3" id="KW-0238">DNA-binding</keyword>
<dbReference type="Proteomes" id="UP000327030">
    <property type="component" value="Chromosome 1"/>
</dbReference>
<dbReference type="PANTHER" id="PTHR33258">
    <property type="entry name" value="TRANSPOSASE INSL FOR INSERTION SEQUENCE ELEMENT IS186A-RELATED"/>
    <property type="match status" value="1"/>
</dbReference>
<dbReference type="NCBIfam" id="NF033592">
    <property type="entry name" value="transpos_IS4_1"/>
    <property type="match status" value="1"/>
</dbReference>
<dbReference type="RefSeq" id="WP_151622150.1">
    <property type="nucleotide sequence ID" value="NZ_CP043028.1"/>
</dbReference>
<evidence type="ECO:0000256" key="3">
    <source>
        <dbReference type="ARBA" id="ARBA00023125"/>
    </source>
</evidence>
<evidence type="ECO:0000259" key="5">
    <source>
        <dbReference type="Pfam" id="PF01609"/>
    </source>
</evidence>
<dbReference type="SUPFAM" id="SSF53098">
    <property type="entry name" value="Ribonuclease H-like"/>
    <property type="match status" value="1"/>
</dbReference>